<dbReference type="SUPFAM" id="SSF46955">
    <property type="entry name" value="Putative DNA-binding domain"/>
    <property type="match status" value="1"/>
</dbReference>
<dbReference type="RefSeq" id="WP_412699154.1">
    <property type="nucleotide sequence ID" value="NZ_JAXGFO010000008.1"/>
</dbReference>
<evidence type="ECO:0000313" key="2">
    <source>
        <dbReference type="EMBL" id="MEG3156838.1"/>
    </source>
</evidence>
<accession>A0ABU7YMW5</accession>
<dbReference type="Pfam" id="PF12728">
    <property type="entry name" value="HTH_17"/>
    <property type="match status" value="1"/>
</dbReference>
<feature type="domain" description="Helix-turn-helix" evidence="1">
    <location>
        <begin position="12"/>
        <end position="62"/>
    </location>
</feature>
<evidence type="ECO:0000313" key="3">
    <source>
        <dbReference type="Proteomes" id="UP001334501"/>
    </source>
</evidence>
<gene>
    <name evidence="2" type="ORF">SNE33_02855</name>
</gene>
<name>A0ABU7YMW5_9GAMM</name>
<dbReference type="InterPro" id="IPR041657">
    <property type="entry name" value="HTH_17"/>
</dbReference>
<proteinExistence type="predicted"/>
<organism evidence="2 3">
    <name type="scientific">Lysobacter zhanggongensis</name>
    <dbReference type="NCBI Taxonomy" id="1774951"/>
    <lineage>
        <taxon>Bacteria</taxon>
        <taxon>Pseudomonadati</taxon>
        <taxon>Pseudomonadota</taxon>
        <taxon>Gammaproteobacteria</taxon>
        <taxon>Lysobacterales</taxon>
        <taxon>Lysobacteraceae</taxon>
        <taxon>Lysobacter</taxon>
    </lineage>
</organism>
<reference evidence="2 3" key="1">
    <citation type="journal article" date="2017" name="Curr. Microbiol.">
        <title>Lysobacter zhanggongensis sp. nov. Isolated from a Pit Mud.</title>
        <authorList>
            <person name="Zhang X.F."/>
            <person name="Wang H.H."/>
            <person name="Sun X.Y."/>
            <person name="Pan C.M."/>
        </authorList>
    </citation>
    <scope>NUCLEOTIDE SEQUENCE [LARGE SCALE GENOMIC DNA]</scope>
    <source>
        <strain evidence="2 3">ZGLJ7-1</strain>
    </source>
</reference>
<dbReference type="EMBL" id="JAXGFO010000008">
    <property type="protein sequence ID" value="MEG3156838.1"/>
    <property type="molecule type" value="Genomic_DNA"/>
</dbReference>
<protein>
    <submittedName>
        <fullName evidence="2">Helix-turn-helix domain-containing protein</fullName>
    </submittedName>
</protein>
<dbReference type="InterPro" id="IPR009061">
    <property type="entry name" value="DNA-bd_dom_put_sf"/>
</dbReference>
<sequence>MTTSKSYAPSDLLDTSEVSDYAKIAVSTLANWRVSGQGPAFCRIGKRAIRYRFSEVEKFIEASTAAVAA</sequence>
<evidence type="ECO:0000259" key="1">
    <source>
        <dbReference type="Pfam" id="PF12728"/>
    </source>
</evidence>
<dbReference type="Proteomes" id="UP001334501">
    <property type="component" value="Unassembled WGS sequence"/>
</dbReference>
<comment type="caution">
    <text evidence="2">The sequence shown here is derived from an EMBL/GenBank/DDBJ whole genome shotgun (WGS) entry which is preliminary data.</text>
</comment>
<keyword evidence="3" id="KW-1185">Reference proteome</keyword>